<comment type="subcellular location">
    <subcellularLocation>
        <location evidence="1">Cell membrane</location>
        <topology evidence="1">Multi-pass membrane protein</topology>
    </subcellularLocation>
</comment>
<evidence type="ECO:0000256" key="2">
    <source>
        <dbReference type="ARBA" id="ARBA00022475"/>
    </source>
</evidence>
<gene>
    <name evidence="7" type="ORF">SAMN04487892_1244</name>
</gene>
<dbReference type="Proteomes" id="UP000199592">
    <property type="component" value="Unassembled WGS sequence"/>
</dbReference>
<evidence type="ECO:0000256" key="6">
    <source>
        <dbReference type="SAM" id="Phobius"/>
    </source>
</evidence>
<evidence type="ECO:0000313" key="7">
    <source>
        <dbReference type="EMBL" id="SDW34610.1"/>
    </source>
</evidence>
<keyword evidence="8" id="KW-1185">Reference proteome</keyword>
<feature type="transmembrane region" description="Helical" evidence="6">
    <location>
        <begin position="79"/>
        <end position="99"/>
    </location>
</feature>
<dbReference type="PANTHER" id="PTHR30250">
    <property type="entry name" value="PST FAMILY PREDICTED COLANIC ACID TRANSPORTER"/>
    <property type="match status" value="1"/>
</dbReference>
<evidence type="ECO:0000256" key="3">
    <source>
        <dbReference type="ARBA" id="ARBA00022692"/>
    </source>
</evidence>
<feature type="transmembrane region" description="Helical" evidence="6">
    <location>
        <begin position="12"/>
        <end position="32"/>
    </location>
</feature>
<name>A0A1H2SSP0_9FLAO</name>
<protein>
    <submittedName>
        <fullName evidence="7">Membrane protein involved in the export of O-antigen and teichoic acid</fullName>
    </submittedName>
</protein>
<dbReference type="GO" id="GO:0005886">
    <property type="term" value="C:plasma membrane"/>
    <property type="evidence" value="ECO:0007669"/>
    <property type="project" value="UniProtKB-SubCell"/>
</dbReference>
<feature type="transmembrane region" description="Helical" evidence="6">
    <location>
        <begin position="177"/>
        <end position="196"/>
    </location>
</feature>
<sequence>MGVVLKQSIQNVVVTYLGFLFGAVNTLFLYTKILPDEYYGLVTFILASGAILMPVMAFGVHNTLVKFYSGYNEKEKDRFLSLMLLVPLLGILPLALIGFVWYDSLGDWVSQVNPMVKDYLWYVFFVGLAMAFFEVFYSWCKVHMKSVFGNFMKEVFARICVSVLLLLFYFDVISLDVFFKCLVGIYLLRTIIIQLYAFKLRFPKINFNFPKGTREILSYSFLIILGGSAALILLEIDKVMLNQFISIENVAYYGVSVYIATVIIVPSRAMHQITYPLTAELLNAGDIDGLGKLYQKSSLTLFIASGILFVLIILNLTDLYQMLPENYRNGFTIVFLIGLAKVMDSLLGNINSILYNSQYYKTVLIFGVCLAGLTIVLNLVLIPKLGLEGAALASFVSIFIFNVVKLIFVKMKFGITPFTGATFKVLATLILLGALFSFLQFPFHPILNIAIKSALIIIMFLGILYRFNLSEDVNGILAKWLKKIPRSE</sequence>
<accession>A0A1H2SSP0</accession>
<feature type="transmembrane region" description="Helical" evidence="6">
    <location>
        <begin position="421"/>
        <end position="443"/>
    </location>
</feature>
<dbReference type="OrthoDB" id="88014at2"/>
<keyword evidence="2" id="KW-1003">Cell membrane</keyword>
<keyword evidence="4 6" id="KW-1133">Transmembrane helix</keyword>
<dbReference type="InterPro" id="IPR002797">
    <property type="entry name" value="Polysacc_synth"/>
</dbReference>
<feature type="transmembrane region" description="Helical" evidence="6">
    <location>
        <begin position="449"/>
        <end position="467"/>
    </location>
</feature>
<feature type="transmembrane region" description="Helical" evidence="6">
    <location>
        <begin position="216"/>
        <end position="234"/>
    </location>
</feature>
<feature type="transmembrane region" description="Helical" evidence="6">
    <location>
        <begin position="362"/>
        <end position="383"/>
    </location>
</feature>
<feature type="transmembrane region" description="Helical" evidence="6">
    <location>
        <begin position="38"/>
        <end position="58"/>
    </location>
</feature>
<evidence type="ECO:0000256" key="4">
    <source>
        <dbReference type="ARBA" id="ARBA00022989"/>
    </source>
</evidence>
<evidence type="ECO:0000256" key="1">
    <source>
        <dbReference type="ARBA" id="ARBA00004651"/>
    </source>
</evidence>
<evidence type="ECO:0000256" key="5">
    <source>
        <dbReference type="ARBA" id="ARBA00023136"/>
    </source>
</evidence>
<organism evidence="7 8">
    <name type="scientific">Flagellimonas zhangzhouensis</name>
    <dbReference type="NCBI Taxonomy" id="1073328"/>
    <lineage>
        <taxon>Bacteria</taxon>
        <taxon>Pseudomonadati</taxon>
        <taxon>Bacteroidota</taxon>
        <taxon>Flavobacteriia</taxon>
        <taxon>Flavobacteriales</taxon>
        <taxon>Flavobacteriaceae</taxon>
        <taxon>Flagellimonas</taxon>
    </lineage>
</organism>
<dbReference type="InterPro" id="IPR050833">
    <property type="entry name" value="Poly_Biosynth_Transport"/>
</dbReference>
<feature type="transmembrane region" description="Helical" evidence="6">
    <location>
        <begin position="250"/>
        <end position="267"/>
    </location>
</feature>
<dbReference type="EMBL" id="FNMY01000001">
    <property type="protein sequence ID" value="SDW34610.1"/>
    <property type="molecule type" value="Genomic_DNA"/>
</dbReference>
<dbReference type="Pfam" id="PF01943">
    <property type="entry name" value="Polysacc_synt"/>
    <property type="match status" value="1"/>
</dbReference>
<keyword evidence="5 6" id="KW-0472">Membrane</keyword>
<dbReference type="AlphaFoldDB" id="A0A1H2SSP0"/>
<dbReference type="STRING" id="1073328.SAMN05216294_2603"/>
<dbReference type="RefSeq" id="WP_090296908.1">
    <property type="nucleotide sequence ID" value="NZ_FNKI01000002.1"/>
</dbReference>
<feature type="transmembrane region" description="Helical" evidence="6">
    <location>
        <begin position="119"/>
        <end position="139"/>
    </location>
</feature>
<feature type="transmembrane region" description="Helical" evidence="6">
    <location>
        <begin position="329"/>
        <end position="350"/>
    </location>
</feature>
<dbReference type="PANTHER" id="PTHR30250:SF11">
    <property type="entry name" value="O-ANTIGEN TRANSPORTER-RELATED"/>
    <property type="match status" value="1"/>
</dbReference>
<feature type="transmembrane region" description="Helical" evidence="6">
    <location>
        <begin position="299"/>
        <end position="317"/>
    </location>
</feature>
<reference evidence="8" key="1">
    <citation type="submission" date="2016-10" db="EMBL/GenBank/DDBJ databases">
        <authorList>
            <person name="Varghese N."/>
            <person name="Submissions S."/>
        </authorList>
    </citation>
    <scope>NUCLEOTIDE SEQUENCE [LARGE SCALE GENOMIC DNA]</scope>
    <source>
        <strain evidence="8">DSM 25030</strain>
    </source>
</reference>
<feature type="transmembrane region" description="Helical" evidence="6">
    <location>
        <begin position="389"/>
        <end position="409"/>
    </location>
</feature>
<keyword evidence="3 6" id="KW-0812">Transmembrane</keyword>
<evidence type="ECO:0000313" key="8">
    <source>
        <dbReference type="Proteomes" id="UP000199592"/>
    </source>
</evidence>
<feature type="transmembrane region" description="Helical" evidence="6">
    <location>
        <begin position="151"/>
        <end position="171"/>
    </location>
</feature>
<proteinExistence type="predicted"/>